<evidence type="ECO:0000256" key="1">
    <source>
        <dbReference type="SAM" id="SignalP"/>
    </source>
</evidence>
<reference evidence="3" key="1">
    <citation type="journal article" date="2019" name="Int. J. Syst. Evol. Microbiol.">
        <title>The Global Catalogue of Microorganisms (GCM) 10K type strain sequencing project: providing services to taxonomists for standard genome sequencing and annotation.</title>
        <authorList>
            <consortium name="The Broad Institute Genomics Platform"/>
            <consortium name="The Broad Institute Genome Sequencing Center for Infectious Disease"/>
            <person name="Wu L."/>
            <person name="Ma J."/>
        </authorList>
    </citation>
    <scope>NUCLEOTIDE SEQUENCE [LARGE SCALE GENOMIC DNA]</scope>
    <source>
        <strain evidence="3">CGMCC 1.10992</strain>
    </source>
</reference>
<accession>A0ABW4XRY2</accession>
<feature type="chain" id="PRO_5046440603" description="Lipoprotein" evidence="1">
    <location>
        <begin position="25"/>
        <end position="121"/>
    </location>
</feature>
<keyword evidence="3" id="KW-1185">Reference proteome</keyword>
<proteinExistence type="predicted"/>
<comment type="caution">
    <text evidence="2">The sequence shown here is derived from an EMBL/GenBank/DDBJ whole genome shotgun (WGS) entry which is preliminary data.</text>
</comment>
<keyword evidence="1" id="KW-0732">Signal</keyword>
<evidence type="ECO:0000313" key="2">
    <source>
        <dbReference type="EMBL" id="MFD2097600.1"/>
    </source>
</evidence>
<organism evidence="2 3">
    <name type="scientific">Corallincola platygyrae</name>
    <dbReference type="NCBI Taxonomy" id="1193278"/>
    <lineage>
        <taxon>Bacteria</taxon>
        <taxon>Pseudomonadati</taxon>
        <taxon>Pseudomonadota</taxon>
        <taxon>Gammaproteobacteria</taxon>
        <taxon>Alteromonadales</taxon>
        <taxon>Psychromonadaceae</taxon>
        <taxon>Corallincola</taxon>
    </lineage>
</organism>
<dbReference type="PROSITE" id="PS51257">
    <property type="entry name" value="PROKAR_LIPOPROTEIN"/>
    <property type="match status" value="1"/>
</dbReference>
<evidence type="ECO:0008006" key="4">
    <source>
        <dbReference type="Google" id="ProtNLM"/>
    </source>
</evidence>
<dbReference type="Proteomes" id="UP001597380">
    <property type="component" value="Unassembled WGS sequence"/>
</dbReference>
<protein>
    <recommendedName>
        <fullName evidence="4">Lipoprotein</fullName>
    </recommendedName>
</protein>
<gene>
    <name evidence="2" type="ORF">ACFSJ3_16535</name>
</gene>
<name>A0ABW4XRY2_9GAMM</name>
<feature type="signal peptide" evidence="1">
    <location>
        <begin position="1"/>
        <end position="24"/>
    </location>
</feature>
<dbReference type="EMBL" id="JBHUHT010000026">
    <property type="protein sequence ID" value="MFD2097600.1"/>
    <property type="molecule type" value="Genomic_DNA"/>
</dbReference>
<sequence length="121" mass="13818">MMIKPMFRRLRLVCLTLVSLMLVACVDPIPPERFAYVGDWRADNMKLVINADGIVNYYRKQGPRETTINAPLKQFEEGGFVVGVLGFTTKFMVDVPPHQEGDDWWMQVDGVMLQRAKDING</sequence>
<evidence type="ECO:0000313" key="3">
    <source>
        <dbReference type="Proteomes" id="UP001597380"/>
    </source>
</evidence>
<dbReference type="RefSeq" id="WP_345341688.1">
    <property type="nucleotide sequence ID" value="NZ_BAABLI010000030.1"/>
</dbReference>